<name>A0ABQ2V210_9ACTN</name>
<reference evidence="3" key="1">
    <citation type="journal article" date="2019" name="Int. J. Syst. Evol. Microbiol.">
        <title>The Global Catalogue of Microorganisms (GCM) 10K type strain sequencing project: providing services to taxonomists for standard genome sequencing and annotation.</title>
        <authorList>
            <consortium name="The Broad Institute Genomics Platform"/>
            <consortium name="The Broad Institute Genome Sequencing Center for Infectious Disease"/>
            <person name="Wu L."/>
            <person name="Ma J."/>
        </authorList>
    </citation>
    <scope>NUCLEOTIDE SEQUENCE [LARGE SCALE GENOMIC DNA]</scope>
    <source>
        <strain evidence="3">JCM 3399</strain>
    </source>
</reference>
<evidence type="ECO:0000313" key="3">
    <source>
        <dbReference type="Proteomes" id="UP000654471"/>
    </source>
</evidence>
<dbReference type="Proteomes" id="UP000654471">
    <property type="component" value="Unassembled WGS sequence"/>
</dbReference>
<feature type="region of interest" description="Disordered" evidence="1">
    <location>
        <begin position="49"/>
        <end position="84"/>
    </location>
</feature>
<evidence type="ECO:0000256" key="1">
    <source>
        <dbReference type="SAM" id="MobiDB-lite"/>
    </source>
</evidence>
<feature type="region of interest" description="Disordered" evidence="1">
    <location>
        <begin position="1"/>
        <end position="23"/>
    </location>
</feature>
<organism evidence="2 3">
    <name type="scientific">Streptomyces albospinus</name>
    <dbReference type="NCBI Taxonomy" id="285515"/>
    <lineage>
        <taxon>Bacteria</taxon>
        <taxon>Bacillati</taxon>
        <taxon>Actinomycetota</taxon>
        <taxon>Actinomycetes</taxon>
        <taxon>Kitasatosporales</taxon>
        <taxon>Streptomycetaceae</taxon>
        <taxon>Streptomyces</taxon>
    </lineage>
</organism>
<dbReference type="EMBL" id="BMRP01000010">
    <property type="protein sequence ID" value="GGU65112.1"/>
    <property type="molecule type" value="Genomic_DNA"/>
</dbReference>
<sequence length="142" mass="15113">MPWLSPQLSGRSHGPGTAEGAATREVLAPEGAAPCSGANVPVVSRSQWHTRDSAPTISAPVPGSKARFPAVRSRQPLSGHCVPGESLRRRAPVVPLVFRDIRRPAYAAVAGRVRIPLATVTSRLHAARKRLSPRPVGRSRRG</sequence>
<proteinExistence type="predicted"/>
<protein>
    <submittedName>
        <fullName evidence="2">Uncharacterized protein</fullName>
    </submittedName>
</protein>
<evidence type="ECO:0000313" key="2">
    <source>
        <dbReference type="EMBL" id="GGU65112.1"/>
    </source>
</evidence>
<gene>
    <name evidence="2" type="ORF">GCM10010211_32780</name>
</gene>
<comment type="caution">
    <text evidence="2">The sequence shown here is derived from an EMBL/GenBank/DDBJ whole genome shotgun (WGS) entry which is preliminary data.</text>
</comment>
<keyword evidence="3" id="KW-1185">Reference proteome</keyword>
<feature type="compositionally biased region" description="Polar residues" evidence="1">
    <location>
        <begin position="1"/>
        <end position="10"/>
    </location>
</feature>
<accession>A0ABQ2V210</accession>